<accession>A0A6J8EPH7</accession>
<feature type="signal peptide" evidence="1">
    <location>
        <begin position="1"/>
        <end position="19"/>
    </location>
</feature>
<gene>
    <name evidence="2" type="ORF">MCOR_54532</name>
</gene>
<evidence type="ECO:0000313" key="3">
    <source>
        <dbReference type="Proteomes" id="UP000507470"/>
    </source>
</evidence>
<organism evidence="2 3">
    <name type="scientific">Mytilus coruscus</name>
    <name type="common">Sea mussel</name>
    <dbReference type="NCBI Taxonomy" id="42192"/>
    <lineage>
        <taxon>Eukaryota</taxon>
        <taxon>Metazoa</taxon>
        <taxon>Spiralia</taxon>
        <taxon>Lophotrochozoa</taxon>
        <taxon>Mollusca</taxon>
        <taxon>Bivalvia</taxon>
        <taxon>Autobranchia</taxon>
        <taxon>Pteriomorphia</taxon>
        <taxon>Mytilida</taxon>
        <taxon>Mytiloidea</taxon>
        <taxon>Mytilidae</taxon>
        <taxon>Mytilinae</taxon>
        <taxon>Mytilus</taxon>
    </lineage>
</organism>
<evidence type="ECO:0000256" key="1">
    <source>
        <dbReference type="SAM" id="SignalP"/>
    </source>
</evidence>
<keyword evidence="3" id="KW-1185">Reference proteome</keyword>
<proteinExistence type="predicted"/>
<evidence type="ECO:0000313" key="2">
    <source>
        <dbReference type="EMBL" id="CAC5422484.1"/>
    </source>
</evidence>
<dbReference type="Proteomes" id="UP000507470">
    <property type="component" value="Unassembled WGS sequence"/>
</dbReference>
<sequence>MEETFVIFISVCLLAGITGKPARRCCSSDTVPSCLCLQDEDLEVCQFEEQVPIIEVRGYCKCSIIYHEGILSTPPVVVNSERATCSWNCKSGLCSPFENFTTTTTATYPTASDITKDTTTAYLSSTSDPSTSEDPVFKMTEKIAEGDSMAFKKVIPEAWRGKEHLVWTGPYSWFRERTWPINARDVACPVPDCPVITRHLWEPG</sequence>
<reference evidence="2 3" key="1">
    <citation type="submission" date="2020-06" db="EMBL/GenBank/DDBJ databases">
        <authorList>
            <person name="Li R."/>
            <person name="Bekaert M."/>
        </authorList>
    </citation>
    <scope>NUCLEOTIDE SEQUENCE [LARGE SCALE GENOMIC DNA]</scope>
    <source>
        <strain evidence="3">wild</strain>
    </source>
</reference>
<dbReference type="EMBL" id="CACVKT020009600">
    <property type="protein sequence ID" value="CAC5422484.1"/>
    <property type="molecule type" value="Genomic_DNA"/>
</dbReference>
<keyword evidence="1" id="KW-0732">Signal</keyword>
<name>A0A6J8EPH7_MYTCO</name>
<feature type="chain" id="PRO_5027009027" evidence="1">
    <location>
        <begin position="20"/>
        <end position="204"/>
    </location>
</feature>
<protein>
    <submittedName>
        <fullName evidence="2">Uncharacterized protein</fullName>
    </submittedName>
</protein>
<dbReference type="AlphaFoldDB" id="A0A6J8EPH7"/>